<gene>
    <name evidence="1" type="ORF">CPOL0286_LOCUS3563</name>
</gene>
<dbReference type="EMBL" id="HBKO01007475">
    <property type="protein sequence ID" value="CAE2198209.1"/>
    <property type="molecule type" value="Transcribed_RNA"/>
</dbReference>
<dbReference type="AlphaFoldDB" id="A0A7S4HG56"/>
<reference evidence="1" key="1">
    <citation type="submission" date="2021-01" db="EMBL/GenBank/DDBJ databases">
        <authorList>
            <person name="Corre E."/>
            <person name="Pelletier E."/>
            <person name="Niang G."/>
            <person name="Scheremetjew M."/>
            <person name="Finn R."/>
            <person name="Kale V."/>
            <person name="Holt S."/>
            <person name="Cochrane G."/>
            <person name="Meng A."/>
            <person name="Brown T."/>
            <person name="Cohen L."/>
        </authorList>
    </citation>
    <scope>NUCLEOTIDE SEQUENCE</scope>
    <source>
        <strain evidence="1">UIO037</strain>
    </source>
</reference>
<sequence>MPDVPDQTWLTARVRDYLTVHGIAYDPKEHHMELVRRAQKREPLRGAAVPDASWPTADIRAWLRERRVDFDQAVHLELVLLARRHGTGSEETAVKTYRTLPMSTRQQWVPVMVGIGELPLYDYSASGRLLRSGPQAAAAQHAAADGLARAAVYEGAEKQVAAAGARYRTERRRAAGEAALAAVAVAAAYERADEAMGSSSARPRRA</sequence>
<name>A0A7S4HG56_9EUKA</name>
<evidence type="ECO:0000313" key="1">
    <source>
        <dbReference type="EMBL" id="CAE2198209.1"/>
    </source>
</evidence>
<organism evidence="1">
    <name type="scientific">Prymnesium polylepis</name>
    <dbReference type="NCBI Taxonomy" id="72548"/>
    <lineage>
        <taxon>Eukaryota</taxon>
        <taxon>Haptista</taxon>
        <taxon>Haptophyta</taxon>
        <taxon>Prymnesiophyceae</taxon>
        <taxon>Prymnesiales</taxon>
        <taxon>Prymnesiaceae</taxon>
        <taxon>Prymnesium</taxon>
    </lineage>
</organism>
<protein>
    <submittedName>
        <fullName evidence="1">Uncharacterized protein</fullName>
    </submittedName>
</protein>
<accession>A0A7S4HG56</accession>
<proteinExistence type="predicted"/>